<keyword evidence="2" id="KW-1185">Reference proteome</keyword>
<name>A0ABN0TK96_9BURK</name>
<accession>A0ABN0TK96</accession>
<protein>
    <recommendedName>
        <fullName evidence="3">DUF1010 domain-containing protein</fullName>
    </recommendedName>
</protein>
<dbReference type="Proteomes" id="UP001501176">
    <property type="component" value="Unassembled WGS sequence"/>
</dbReference>
<proteinExistence type="predicted"/>
<evidence type="ECO:0000313" key="2">
    <source>
        <dbReference type="Proteomes" id="UP001501176"/>
    </source>
</evidence>
<reference evidence="1 2" key="1">
    <citation type="journal article" date="2019" name="Int. J. Syst. Evol. Microbiol.">
        <title>The Global Catalogue of Microorganisms (GCM) 10K type strain sequencing project: providing services to taxonomists for standard genome sequencing and annotation.</title>
        <authorList>
            <consortium name="The Broad Institute Genomics Platform"/>
            <consortium name="The Broad Institute Genome Sequencing Center for Infectious Disease"/>
            <person name="Wu L."/>
            <person name="Ma J."/>
        </authorList>
    </citation>
    <scope>NUCLEOTIDE SEQUENCE [LARGE SCALE GENOMIC DNA]</scope>
    <source>
        <strain evidence="1 2">JCM 16240</strain>
    </source>
</reference>
<dbReference type="EMBL" id="BAAAFN010000008">
    <property type="protein sequence ID" value="GAA0223818.1"/>
    <property type="molecule type" value="Genomic_DNA"/>
</dbReference>
<comment type="caution">
    <text evidence="1">The sequence shown here is derived from an EMBL/GenBank/DDBJ whole genome shotgun (WGS) entry which is preliminary data.</text>
</comment>
<gene>
    <name evidence="1" type="ORF">GCM10009125_11050</name>
</gene>
<sequence>MRLGFGRHRTVPIAPSLHLAACMRLGFGRHRTVPIAPSLHLAACMRLGFGRHRTVRRGLSCVLPHPRISSRPMMTNSMQAKISFRRASGSA</sequence>
<evidence type="ECO:0000313" key="1">
    <source>
        <dbReference type="EMBL" id="GAA0223818.1"/>
    </source>
</evidence>
<organism evidence="1 2">
    <name type="scientific">Castellaniella daejeonensis</name>
    <dbReference type="NCBI Taxonomy" id="659013"/>
    <lineage>
        <taxon>Bacteria</taxon>
        <taxon>Pseudomonadati</taxon>
        <taxon>Pseudomonadota</taxon>
        <taxon>Betaproteobacteria</taxon>
        <taxon>Burkholderiales</taxon>
        <taxon>Alcaligenaceae</taxon>
        <taxon>Castellaniella</taxon>
    </lineage>
</organism>
<evidence type="ECO:0008006" key="3">
    <source>
        <dbReference type="Google" id="ProtNLM"/>
    </source>
</evidence>